<dbReference type="PROSITE" id="PS51257">
    <property type="entry name" value="PROKAR_LIPOPROTEIN"/>
    <property type="match status" value="1"/>
</dbReference>
<proteinExistence type="predicted"/>
<keyword evidence="2" id="KW-1185">Reference proteome</keyword>
<dbReference type="Proteomes" id="UP001597476">
    <property type="component" value="Unassembled WGS sequence"/>
</dbReference>
<dbReference type="InterPro" id="IPR008979">
    <property type="entry name" value="Galactose-bd-like_sf"/>
</dbReference>
<organism evidence="1 2">
    <name type="scientific">Hyunsoonleella rubra</name>
    <dbReference type="NCBI Taxonomy" id="1737062"/>
    <lineage>
        <taxon>Bacteria</taxon>
        <taxon>Pseudomonadati</taxon>
        <taxon>Bacteroidota</taxon>
        <taxon>Flavobacteriia</taxon>
        <taxon>Flavobacteriales</taxon>
        <taxon>Flavobacteriaceae</taxon>
    </lineage>
</organism>
<name>A0ABW5T8T8_9FLAO</name>
<dbReference type="SUPFAM" id="SSF49785">
    <property type="entry name" value="Galactose-binding domain-like"/>
    <property type="match status" value="1"/>
</dbReference>
<dbReference type="Gene3D" id="2.60.120.430">
    <property type="entry name" value="Galactose-binding lectin"/>
    <property type="match status" value="2"/>
</dbReference>
<gene>
    <name evidence="1" type="ORF">ACFSR8_04950</name>
</gene>
<evidence type="ECO:0000313" key="2">
    <source>
        <dbReference type="Proteomes" id="UP001597476"/>
    </source>
</evidence>
<sequence>MKKLNIKYHIVFPVLGLICVVIASCERGFSDDIDFATFPSTAEIYIDDPVGLTDEFFESFDPATGANPEGFGVDANEAYQGNSSIRIDVPAPDDPDGAYIGGIFRDRGEGRNLTGFDALTFWAKGSTTSSIEQVGFGNDFGENKYAVVLEDVALSTTWKKYYIPIPDPSKLVQERGMFIFSANANDNNGVGFTIWIDELQFENLGTIAQARPAILGGQDQTAQANVDSSVPIIGLTQTFNVTNGRDVTVKVTPAYFDFETSNPFVASVDDRGLVTIVGEGNIDPNTGQPDNKATITAKLGEVQAAGSLTVEAVNLNVLSIFSDVFANVPVDNYNGFYIDGFQTTLGGAVEENGTNIIDYTMMNFVAIEFYGRGGSGVVPLDATEMTHMHIDVRVNETVEASDFFRIELFNNFTLGNSVSGAYTIPGTDLLSNEWVQFDIPLSNFVGLSAQDALGAIIFVSDATIANVSLDNIYFYAEN</sequence>
<dbReference type="RefSeq" id="WP_380289647.1">
    <property type="nucleotide sequence ID" value="NZ_JBHULY010000006.1"/>
</dbReference>
<comment type="caution">
    <text evidence="1">The sequence shown here is derived from an EMBL/GenBank/DDBJ whole genome shotgun (WGS) entry which is preliminary data.</text>
</comment>
<accession>A0ABW5T8T8</accession>
<reference evidence="2" key="1">
    <citation type="journal article" date="2019" name="Int. J. Syst. Evol. Microbiol.">
        <title>The Global Catalogue of Microorganisms (GCM) 10K type strain sequencing project: providing services to taxonomists for standard genome sequencing and annotation.</title>
        <authorList>
            <consortium name="The Broad Institute Genomics Platform"/>
            <consortium name="The Broad Institute Genome Sequencing Center for Infectious Disease"/>
            <person name="Wu L."/>
            <person name="Ma J."/>
        </authorList>
    </citation>
    <scope>NUCLEOTIDE SEQUENCE [LARGE SCALE GENOMIC DNA]</scope>
    <source>
        <strain evidence="2">KCTC 42398</strain>
    </source>
</reference>
<dbReference type="Gene3D" id="2.60.40.1080">
    <property type="match status" value="1"/>
</dbReference>
<protein>
    <submittedName>
        <fullName evidence="1">Carbohydrate-binding protein</fullName>
    </submittedName>
</protein>
<dbReference type="EMBL" id="JBHULY010000006">
    <property type="protein sequence ID" value="MFD2725552.1"/>
    <property type="molecule type" value="Genomic_DNA"/>
</dbReference>
<evidence type="ECO:0000313" key="1">
    <source>
        <dbReference type="EMBL" id="MFD2725552.1"/>
    </source>
</evidence>